<dbReference type="AlphaFoldDB" id="A0A245ZNP4"/>
<name>A0A245ZNP4_9SPHN</name>
<reference evidence="1 2" key="1">
    <citation type="submission" date="2017-03" db="EMBL/GenBank/DDBJ databases">
        <title>Genome sequence of Sphingomonas dokdonensis DSM 21029.</title>
        <authorList>
            <person name="Poehlein A."/>
            <person name="Wuebbeler J.H."/>
            <person name="Steinbuechel A."/>
            <person name="Daniel R."/>
        </authorList>
    </citation>
    <scope>NUCLEOTIDE SEQUENCE [LARGE SCALE GENOMIC DNA]</scope>
    <source>
        <strain evidence="1 2">DSM 21029</strain>
    </source>
</reference>
<dbReference type="Pfam" id="PF07277">
    <property type="entry name" value="SapC"/>
    <property type="match status" value="1"/>
</dbReference>
<dbReference type="InterPro" id="IPR010836">
    <property type="entry name" value="SapC"/>
</dbReference>
<dbReference type="RefSeq" id="WP_088366696.1">
    <property type="nucleotide sequence ID" value="NZ_NBBI01000002.1"/>
</dbReference>
<protein>
    <submittedName>
        <fullName evidence="1">SapC</fullName>
    </submittedName>
</protein>
<evidence type="ECO:0000313" key="2">
    <source>
        <dbReference type="Proteomes" id="UP000197290"/>
    </source>
</evidence>
<sequence>MASAPQQQLPLFYNGLEPLSSELHADYKIRPAQSAPFLATQHAIPVTIDEFALVQRHLPIVFSAGDDSVPIALMGLNEGVNVFVDEDGKLVDDTFYVPAYIRRYPYLLARLRPDAEELSLCFDPTSDTIGQFDEGQPLFENGQPSEVTKNILAFNEQFEQAGARTQQFMNELRETELLMDGEVSIQHDGYEQPFIYRGFQMINEEKLQNLRGDQLRKMVQSGMLPLLYAHLFSLSLMREVFARQVRLGKMPNNTMPA</sequence>
<proteinExistence type="predicted"/>
<accession>A0A245ZNP4</accession>
<dbReference type="Proteomes" id="UP000197290">
    <property type="component" value="Unassembled WGS sequence"/>
</dbReference>
<dbReference type="EMBL" id="NBBI01000002">
    <property type="protein sequence ID" value="OWK31345.1"/>
    <property type="molecule type" value="Genomic_DNA"/>
</dbReference>
<comment type="caution">
    <text evidence="1">The sequence shown here is derived from an EMBL/GenBank/DDBJ whole genome shotgun (WGS) entry which is preliminary data.</text>
</comment>
<dbReference type="OrthoDB" id="9806524at2"/>
<keyword evidence="2" id="KW-1185">Reference proteome</keyword>
<evidence type="ECO:0000313" key="1">
    <source>
        <dbReference type="EMBL" id="OWK31345.1"/>
    </source>
</evidence>
<organism evidence="1 2">
    <name type="scientific">Sphingomonas dokdonensis</name>
    <dbReference type="NCBI Taxonomy" id="344880"/>
    <lineage>
        <taxon>Bacteria</taxon>
        <taxon>Pseudomonadati</taxon>
        <taxon>Pseudomonadota</taxon>
        <taxon>Alphaproteobacteria</taxon>
        <taxon>Sphingomonadales</taxon>
        <taxon>Sphingomonadaceae</taxon>
        <taxon>Sphingomonas</taxon>
    </lineage>
</organism>
<gene>
    <name evidence="1" type="ORF">SPDO_13540</name>
</gene>